<feature type="domain" description="Myb-like" evidence="2">
    <location>
        <begin position="114"/>
        <end position="186"/>
    </location>
</feature>
<feature type="region of interest" description="Disordered" evidence="1">
    <location>
        <begin position="80"/>
        <end position="120"/>
    </location>
</feature>
<dbReference type="KEGG" id="soe:110776674"/>
<reference evidence="3" key="1">
    <citation type="journal article" date="2021" name="Nat. Commun.">
        <title>Genomic analyses provide insights into spinach domestication and the genetic basis of agronomic traits.</title>
        <authorList>
            <person name="Cai X."/>
            <person name="Sun X."/>
            <person name="Xu C."/>
            <person name="Sun H."/>
            <person name="Wang X."/>
            <person name="Ge C."/>
            <person name="Zhang Z."/>
            <person name="Wang Q."/>
            <person name="Fei Z."/>
            <person name="Jiao C."/>
            <person name="Wang Q."/>
        </authorList>
    </citation>
    <scope>NUCLEOTIDE SEQUENCE [LARGE SCALE GENOMIC DNA]</scope>
    <source>
        <strain evidence="3">cv. Varoflay</strain>
    </source>
</reference>
<dbReference type="InterPro" id="IPR001005">
    <property type="entry name" value="SANT/Myb"/>
</dbReference>
<evidence type="ECO:0000256" key="1">
    <source>
        <dbReference type="SAM" id="MobiDB-lite"/>
    </source>
</evidence>
<evidence type="ECO:0000313" key="4">
    <source>
        <dbReference type="RefSeq" id="XP_021836914.2"/>
    </source>
</evidence>
<reference evidence="4" key="2">
    <citation type="submission" date="2025-08" db="UniProtKB">
        <authorList>
            <consortium name="RefSeq"/>
        </authorList>
    </citation>
    <scope>IDENTIFICATION</scope>
    <source>
        <tissue evidence="4">Leaf</tissue>
    </source>
</reference>
<organism evidence="3 4">
    <name type="scientific">Spinacia oleracea</name>
    <name type="common">Spinach</name>
    <dbReference type="NCBI Taxonomy" id="3562"/>
    <lineage>
        <taxon>Eukaryota</taxon>
        <taxon>Viridiplantae</taxon>
        <taxon>Streptophyta</taxon>
        <taxon>Embryophyta</taxon>
        <taxon>Tracheophyta</taxon>
        <taxon>Spermatophyta</taxon>
        <taxon>Magnoliopsida</taxon>
        <taxon>eudicotyledons</taxon>
        <taxon>Gunneridae</taxon>
        <taxon>Pentapetalae</taxon>
        <taxon>Caryophyllales</taxon>
        <taxon>Chenopodiaceae</taxon>
        <taxon>Chenopodioideae</taxon>
        <taxon>Anserineae</taxon>
        <taxon>Spinacia</taxon>
    </lineage>
</organism>
<name>A0A9R0HW18_SPIOL</name>
<evidence type="ECO:0000259" key="2">
    <source>
        <dbReference type="PROSITE" id="PS50090"/>
    </source>
</evidence>
<dbReference type="AlphaFoldDB" id="A0A9R0HW18"/>
<dbReference type="PROSITE" id="PS50090">
    <property type="entry name" value="MYB_LIKE"/>
    <property type="match status" value="1"/>
</dbReference>
<dbReference type="Proteomes" id="UP000813463">
    <property type="component" value="Chromosome 2"/>
</dbReference>
<feature type="compositionally biased region" description="Polar residues" evidence="1">
    <location>
        <begin position="29"/>
        <end position="38"/>
    </location>
</feature>
<sequence>MDPNNSQFNPNMLSPSQLQDFIKWCKENPQPNISDVQTSNQIPSISNNPNLFSTEPTSQHFPISQHFQNTEEDVAYTNIGEPTQTNSDEVVKQNKPKRGRQTKGTPSIGDQSHTKRTTGGAWSVEEDLALLGAYIESGGDQRKATDQTSEDFWENIIQLFEMARENNPDFPKRTTDAIQSRWKRINKDVTAFVSKYSEAKICCGSGSNATNVLNKARAIWSLSDNGRKFPFEHLWEEMGNYPRWQEPTYEIRTESDGSSKRAEPEPSPGGTMARPKLA</sequence>
<dbReference type="PANTHER" id="PTHR45023">
    <property type="match status" value="1"/>
</dbReference>
<accession>A0A9R0HW18</accession>
<dbReference type="GeneID" id="110776674"/>
<dbReference type="RefSeq" id="XP_021836914.2">
    <property type="nucleotide sequence ID" value="XM_021981222.2"/>
</dbReference>
<feature type="compositionally biased region" description="Low complexity" evidence="1">
    <location>
        <begin position="39"/>
        <end position="49"/>
    </location>
</feature>
<feature type="compositionally biased region" description="Basic and acidic residues" evidence="1">
    <location>
        <begin position="249"/>
        <end position="264"/>
    </location>
</feature>
<proteinExistence type="predicted"/>
<feature type="region of interest" description="Disordered" evidence="1">
    <location>
        <begin position="29"/>
        <end position="49"/>
    </location>
</feature>
<keyword evidence="3" id="KW-1185">Reference proteome</keyword>
<dbReference type="PANTHER" id="PTHR45023:SF4">
    <property type="entry name" value="GLYCINE-RICH PROTEIN-RELATED"/>
    <property type="match status" value="1"/>
</dbReference>
<feature type="region of interest" description="Disordered" evidence="1">
    <location>
        <begin position="245"/>
        <end position="278"/>
    </location>
</feature>
<evidence type="ECO:0000313" key="3">
    <source>
        <dbReference type="Proteomes" id="UP000813463"/>
    </source>
</evidence>
<protein>
    <submittedName>
        <fullName evidence="4">Glutathione S-transferase T2-like</fullName>
    </submittedName>
</protein>
<gene>
    <name evidence="4" type="primary">LOC110776674</name>
</gene>
<feature type="compositionally biased region" description="Polar residues" evidence="1">
    <location>
        <begin position="102"/>
        <end position="111"/>
    </location>
</feature>